<evidence type="ECO:0000313" key="2">
    <source>
        <dbReference type="EMBL" id="TWH93035.1"/>
    </source>
</evidence>
<dbReference type="Pfam" id="PF12725">
    <property type="entry name" value="DUF3810"/>
    <property type="match status" value="1"/>
</dbReference>
<accession>A0A562KCU7</accession>
<keyword evidence="1" id="KW-0472">Membrane</keyword>
<feature type="transmembrane region" description="Helical" evidence="1">
    <location>
        <begin position="17"/>
        <end position="39"/>
    </location>
</feature>
<evidence type="ECO:0000313" key="3">
    <source>
        <dbReference type="Proteomes" id="UP000315312"/>
    </source>
</evidence>
<keyword evidence="1" id="KW-1133">Transmembrane helix</keyword>
<dbReference type="AlphaFoldDB" id="A0A562KCU7"/>
<dbReference type="EMBL" id="VLKM01000009">
    <property type="protein sequence ID" value="TWH93035.1"/>
    <property type="molecule type" value="Genomic_DNA"/>
</dbReference>
<comment type="caution">
    <text evidence="2">The sequence shown here is derived from an EMBL/GenBank/DDBJ whole genome shotgun (WGS) entry which is preliminary data.</text>
</comment>
<reference evidence="2 3" key="1">
    <citation type="journal article" date="2015" name="Stand. Genomic Sci.">
        <title>Genomic Encyclopedia of Bacterial and Archaeal Type Strains, Phase III: the genomes of soil and plant-associated and newly described type strains.</title>
        <authorList>
            <person name="Whitman W.B."/>
            <person name="Woyke T."/>
            <person name="Klenk H.P."/>
            <person name="Zhou Y."/>
            <person name="Lilburn T.G."/>
            <person name="Beck B.J."/>
            <person name="De Vos P."/>
            <person name="Vandamme P."/>
            <person name="Eisen J.A."/>
            <person name="Garrity G."/>
            <person name="Hugenholtz P."/>
            <person name="Kyrpides N.C."/>
        </authorList>
    </citation>
    <scope>NUCLEOTIDE SEQUENCE [LARGE SCALE GENOMIC DNA]</scope>
    <source>
        <strain evidence="2 3">CGMCC 1.6844</strain>
    </source>
</reference>
<feature type="transmembrane region" description="Helical" evidence="1">
    <location>
        <begin position="101"/>
        <end position="121"/>
    </location>
</feature>
<protein>
    <submittedName>
        <fullName evidence="2">Uncharacterized protein DUF3810</fullName>
    </submittedName>
</protein>
<evidence type="ECO:0000256" key="1">
    <source>
        <dbReference type="SAM" id="Phobius"/>
    </source>
</evidence>
<name>A0A562KCU7_9FLAO</name>
<gene>
    <name evidence="2" type="ORF">IP97_02104</name>
</gene>
<keyword evidence="1" id="KW-0812">Transmembrane</keyword>
<keyword evidence="3" id="KW-1185">Reference proteome</keyword>
<proteinExistence type="predicted"/>
<sequence length="363" mass="43008">MICDYIYVLKYAVKIKFVLPLFLLIQIIVVKTIGLFPDFVENWYSKGFYPKLAFLSRKALGWLPFSFGDVIYFILILLLFRWIWKHRIGFFKEWKNNGLAILSWVSVFYFFFHILWGMNYYRIPLHEKLKIEKEYSVDQLKVFIEKMLVKTNELQMQITKNDSIAVVIPYSHDEIYNLALKGYENIPSDLQEFRYKVKSIKSSLFSYPLSYMGFGGYLNPFTNEAQVNYLKPKYTSPLTTCHEMAHQTGIGSESECNFIGFVTAAKNEDLYFQYSAYSFALRYALHNLEMIKEESSEPYLKKINKGVLKNFEENKIFWKEYQTPINTFFEYFYDNFLKANQQKDGMEGYSKFVGLAIGYENKL</sequence>
<organism evidence="2 3">
    <name type="scientific">Flavobacterium cheniae</name>
    <dbReference type="NCBI Taxonomy" id="295428"/>
    <lineage>
        <taxon>Bacteria</taxon>
        <taxon>Pseudomonadati</taxon>
        <taxon>Bacteroidota</taxon>
        <taxon>Flavobacteriia</taxon>
        <taxon>Flavobacteriales</taxon>
        <taxon>Flavobacteriaceae</taxon>
        <taxon>Flavobacterium</taxon>
    </lineage>
</organism>
<feature type="transmembrane region" description="Helical" evidence="1">
    <location>
        <begin position="59"/>
        <end position="80"/>
    </location>
</feature>
<dbReference type="Proteomes" id="UP000315312">
    <property type="component" value="Unassembled WGS sequence"/>
</dbReference>
<dbReference type="InterPro" id="IPR024294">
    <property type="entry name" value="DUF3810"/>
</dbReference>